<dbReference type="InterPro" id="IPR013087">
    <property type="entry name" value="Znf_C2H2_type"/>
</dbReference>
<dbReference type="PANTHER" id="PTHR47487:SF8">
    <property type="entry name" value="OS08G0270900 PROTEIN"/>
    <property type="match status" value="1"/>
</dbReference>
<dbReference type="AlphaFoldDB" id="A0ABD1MRT9"/>
<accession>A0ABD1MRT9</accession>
<keyword evidence="1" id="KW-0175">Coiled coil</keyword>
<feature type="compositionally biased region" description="Gly residues" evidence="2">
    <location>
        <begin position="32"/>
        <end position="44"/>
    </location>
</feature>
<sequence>MSRAMYAQLVQQRFRAPKCYPEMPGRVRERGVCGGESGGEGGVWDGDDVSRRKRDGLEGRGALGRCIGRPKLKMGGHAPVARTLKTPRDILRQELEKQKIRRELEKEEIRRQIIAVEIERRRELEEEVKREMQLVPHRPYTTPLNIFSGPKPQLFTHTHLPNKDKVIILPRPKVVVQGAKRPKPSAGDEGEPSPLNLQKKPKHQWNCALCQISTTCEKGLNDHFRGRKHRAKESSLNPKIGKSKLLKSKNSQIHLFTDHCYTVNSGLKERVKN</sequence>
<evidence type="ECO:0000256" key="1">
    <source>
        <dbReference type="SAM" id="Coils"/>
    </source>
</evidence>
<feature type="coiled-coil region" evidence="1">
    <location>
        <begin position="88"/>
        <end position="134"/>
    </location>
</feature>
<name>A0ABD1MRT9_9FABA</name>
<reference evidence="4 5" key="1">
    <citation type="submission" date="2024-08" db="EMBL/GenBank/DDBJ databases">
        <title>Insights into the chromosomal genome structure of Flemingia macrophylla.</title>
        <authorList>
            <person name="Ding Y."/>
            <person name="Zhao Y."/>
            <person name="Bi W."/>
            <person name="Wu M."/>
            <person name="Zhao G."/>
            <person name="Gong Y."/>
            <person name="Li W."/>
            <person name="Zhang P."/>
        </authorList>
    </citation>
    <scope>NUCLEOTIDE SEQUENCE [LARGE SCALE GENOMIC DNA]</scope>
    <source>
        <strain evidence="4">DYQJB</strain>
        <tissue evidence="4">Leaf</tissue>
    </source>
</reference>
<organism evidence="4 5">
    <name type="scientific">Flemingia macrophylla</name>
    <dbReference type="NCBI Taxonomy" id="520843"/>
    <lineage>
        <taxon>Eukaryota</taxon>
        <taxon>Viridiplantae</taxon>
        <taxon>Streptophyta</taxon>
        <taxon>Embryophyta</taxon>
        <taxon>Tracheophyta</taxon>
        <taxon>Spermatophyta</taxon>
        <taxon>Magnoliopsida</taxon>
        <taxon>eudicotyledons</taxon>
        <taxon>Gunneridae</taxon>
        <taxon>Pentapetalae</taxon>
        <taxon>rosids</taxon>
        <taxon>fabids</taxon>
        <taxon>Fabales</taxon>
        <taxon>Fabaceae</taxon>
        <taxon>Papilionoideae</taxon>
        <taxon>50 kb inversion clade</taxon>
        <taxon>NPAAA clade</taxon>
        <taxon>indigoferoid/millettioid clade</taxon>
        <taxon>Phaseoleae</taxon>
        <taxon>Flemingia</taxon>
    </lineage>
</organism>
<feature type="region of interest" description="Disordered" evidence="2">
    <location>
        <begin position="32"/>
        <end position="51"/>
    </location>
</feature>
<protein>
    <recommendedName>
        <fullName evidence="3">C2H2-type domain-containing protein</fullName>
    </recommendedName>
</protein>
<evidence type="ECO:0000313" key="5">
    <source>
        <dbReference type="Proteomes" id="UP001603857"/>
    </source>
</evidence>
<gene>
    <name evidence="4" type="ORF">Fmac_012977</name>
</gene>
<feature type="region of interest" description="Disordered" evidence="2">
    <location>
        <begin position="178"/>
        <end position="198"/>
    </location>
</feature>
<keyword evidence="5" id="KW-1185">Reference proteome</keyword>
<evidence type="ECO:0000313" key="4">
    <source>
        <dbReference type="EMBL" id="KAL2338531.1"/>
    </source>
</evidence>
<feature type="domain" description="C2H2-type" evidence="3">
    <location>
        <begin position="205"/>
        <end position="229"/>
    </location>
</feature>
<evidence type="ECO:0000259" key="3">
    <source>
        <dbReference type="Pfam" id="PF12874"/>
    </source>
</evidence>
<dbReference type="SUPFAM" id="SSF57667">
    <property type="entry name" value="beta-beta-alpha zinc fingers"/>
    <property type="match status" value="1"/>
</dbReference>
<proteinExistence type="predicted"/>
<dbReference type="Gene3D" id="3.30.160.60">
    <property type="entry name" value="Classic Zinc Finger"/>
    <property type="match status" value="1"/>
</dbReference>
<dbReference type="Proteomes" id="UP001603857">
    <property type="component" value="Unassembled WGS sequence"/>
</dbReference>
<comment type="caution">
    <text evidence="4">The sequence shown here is derived from an EMBL/GenBank/DDBJ whole genome shotgun (WGS) entry which is preliminary data.</text>
</comment>
<evidence type="ECO:0000256" key="2">
    <source>
        <dbReference type="SAM" id="MobiDB-lite"/>
    </source>
</evidence>
<dbReference type="InterPro" id="IPR036236">
    <property type="entry name" value="Znf_C2H2_sf"/>
</dbReference>
<dbReference type="Pfam" id="PF12874">
    <property type="entry name" value="zf-met"/>
    <property type="match status" value="1"/>
</dbReference>
<dbReference type="EMBL" id="JBGMDY010000004">
    <property type="protein sequence ID" value="KAL2338531.1"/>
    <property type="molecule type" value="Genomic_DNA"/>
</dbReference>
<dbReference type="PANTHER" id="PTHR47487">
    <property type="entry name" value="OS06G0651300 PROTEIN-RELATED"/>
    <property type="match status" value="1"/>
</dbReference>